<dbReference type="Proteomes" id="UP000233020">
    <property type="component" value="Unplaced"/>
</dbReference>
<sequence>MLLYRCKVTRYLEENINQNLLENMVRFFVHLVTHILWEWKRKETAKL</sequence>
<reference evidence="1" key="1">
    <citation type="submission" date="2025-08" db="UniProtKB">
        <authorList>
            <consortium name="Ensembl"/>
        </authorList>
    </citation>
    <scope>IDENTIFICATION</scope>
</reference>
<keyword evidence="2" id="KW-1185">Reference proteome</keyword>
<name>A0A2K5DWB8_AOTNA</name>
<accession>A0A2K5DWB8</accession>
<proteinExistence type="predicted"/>
<organism evidence="1 2">
    <name type="scientific">Aotus nancymaae</name>
    <name type="common">Ma's night monkey</name>
    <dbReference type="NCBI Taxonomy" id="37293"/>
    <lineage>
        <taxon>Eukaryota</taxon>
        <taxon>Metazoa</taxon>
        <taxon>Chordata</taxon>
        <taxon>Craniata</taxon>
        <taxon>Vertebrata</taxon>
        <taxon>Euteleostomi</taxon>
        <taxon>Mammalia</taxon>
        <taxon>Eutheria</taxon>
        <taxon>Euarchontoglires</taxon>
        <taxon>Primates</taxon>
        <taxon>Haplorrhini</taxon>
        <taxon>Platyrrhini</taxon>
        <taxon>Aotidae</taxon>
        <taxon>Aotus</taxon>
    </lineage>
</organism>
<dbReference type="Ensembl" id="ENSANAT00000043157.1">
    <property type="protein sequence ID" value="ENSANAP00000025235.1"/>
    <property type="gene ID" value="ENSANAG00000030340.1"/>
</dbReference>
<dbReference type="AlphaFoldDB" id="A0A2K5DWB8"/>
<dbReference type="GeneTree" id="ENSGT01100000267129"/>
<protein>
    <submittedName>
        <fullName evidence="1">Uncharacterized protein</fullName>
    </submittedName>
</protein>
<reference evidence="1" key="2">
    <citation type="submission" date="2025-09" db="UniProtKB">
        <authorList>
            <consortium name="Ensembl"/>
        </authorList>
    </citation>
    <scope>IDENTIFICATION</scope>
</reference>
<evidence type="ECO:0000313" key="1">
    <source>
        <dbReference type="Ensembl" id="ENSANAP00000025235.1"/>
    </source>
</evidence>
<evidence type="ECO:0000313" key="2">
    <source>
        <dbReference type="Proteomes" id="UP000233020"/>
    </source>
</evidence>